<keyword evidence="1" id="KW-0812">Transmembrane</keyword>
<accession>A0A2S2QLR4</accession>
<protein>
    <submittedName>
        <fullName evidence="2">Uncharacterized protein</fullName>
    </submittedName>
</protein>
<evidence type="ECO:0000256" key="1">
    <source>
        <dbReference type="SAM" id="Phobius"/>
    </source>
</evidence>
<dbReference type="AlphaFoldDB" id="A0A2S2QLR4"/>
<feature type="transmembrane region" description="Helical" evidence="1">
    <location>
        <begin position="97"/>
        <end position="117"/>
    </location>
</feature>
<gene>
    <name evidence="2" type="ORF">g.163700</name>
</gene>
<keyword evidence="1" id="KW-1133">Transmembrane helix</keyword>
<dbReference type="EMBL" id="GGMS01009506">
    <property type="protein sequence ID" value="MBY78709.1"/>
    <property type="molecule type" value="Transcribed_RNA"/>
</dbReference>
<proteinExistence type="predicted"/>
<name>A0A2S2QLR4_9HEMI</name>
<evidence type="ECO:0000313" key="2">
    <source>
        <dbReference type="EMBL" id="MBY78709.1"/>
    </source>
</evidence>
<sequence length="125" mass="14180">MHTLCVRTYRYTYECSHTYICEHAGARANIRTRTHTHRNVYFSVDSTDGEWLLRRPPPPPPPPSPRCRPLPRTTSVLSHCARRLVSELVLSNVCCVWYARIYTVVVVVVAAAAAAVVRTPFSRVT</sequence>
<keyword evidence="1" id="KW-0472">Membrane</keyword>
<organism evidence="2">
    <name type="scientific">Sipha flava</name>
    <name type="common">yellow sugarcane aphid</name>
    <dbReference type="NCBI Taxonomy" id="143950"/>
    <lineage>
        <taxon>Eukaryota</taxon>
        <taxon>Metazoa</taxon>
        <taxon>Ecdysozoa</taxon>
        <taxon>Arthropoda</taxon>
        <taxon>Hexapoda</taxon>
        <taxon>Insecta</taxon>
        <taxon>Pterygota</taxon>
        <taxon>Neoptera</taxon>
        <taxon>Paraneoptera</taxon>
        <taxon>Hemiptera</taxon>
        <taxon>Sternorrhyncha</taxon>
        <taxon>Aphidomorpha</taxon>
        <taxon>Aphidoidea</taxon>
        <taxon>Aphididae</taxon>
        <taxon>Sipha</taxon>
    </lineage>
</organism>
<reference evidence="2" key="1">
    <citation type="submission" date="2018-04" db="EMBL/GenBank/DDBJ databases">
        <title>Transcriptome assembly of Sipha flava.</title>
        <authorList>
            <person name="Scully E.D."/>
            <person name="Geib S.M."/>
            <person name="Palmer N.A."/>
            <person name="Koch K."/>
            <person name="Bradshaw J."/>
            <person name="Heng-Moss T."/>
            <person name="Sarath G."/>
        </authorList>
    </citation>
    <scope>NUCLEOTIDE SEQUENCE</scope>
</reference>